<evidence type="ECO:0000256" key="5">
    <source>
        <dbReference type="ARBA" id="ARBA00022801"/>
    </source>
</evidence>
<dbReference type="UniPathway" id="UPA00378"/>
<keyword evidence="12" id="KW-0479">Metal-binding</keyword>
<keyword evidence="6 13" id="KW-1015">Disulfide bond</keyword>
<dbReference type="InterPro" id="IPR001382">
    <property type="entry name" value="Glyco_hydro_47"/>
</dbReference>
<feature type="active site" description="Proton donor" evidence="11">
    <location>
        <position position="32"/>
    </location>
</feature>
<evidence type="ECO:0000256" key="13">
    <source>
        <dbReference type="PIRSR" id="PIRSR601382-3"/>
    </source>
</evidence>
<proteinExistence type="inferred from homology"/>
<dbReference type="FunFam" id="1.50.10.10:FF:000047">
    <property type="entry name" value="Mannosyl-oligosaccharide alpha-1,2-mannosidase"/>
    <property type="match status" value="1"/>
</dbReference>
<evidence type="ECO:0000256" key="9">
    <source>
        <dbReference type="ARBA" id="ARBA00047669"/>
    </source>
</evidence>
<dbReference type="InterPro" id="IPR012341">
    <property type="entry name" value="6hp_glycosidase-like_sf"/>
</dbReference>
<evidence type="ECO:0000256" key="6">
    <source>
        <dbReference type="ARBA" id="ARBA00023157"/>
    </source>
</evidence>
<dbReference type="Gene3D" id="1.50.10.10">
    <property type="match status" value="1"/>
</dbReference>
<dbReference type="AlphaFoldDB" id="A0A6G1LFI6"/>
<feature type="active site" evidence="11">
    <location>
        <position position="318"/>
    </location>
</feature>
<feature type="active site" description="Proton donor" evidence="11">
    <location>
        <position position="284"/>
    </location>
</feature>
<feature type="binding site" evidence="12">
    <location>
        <position position="410"/>
    </location>
    <ligand>
        <name>Ca(2+)</name>
        <dbReference type="ChEBI" id="CHEBI:29108"/>
    </ligand>
</feature>
<dbReference type="InterPro" id="IPR050749">
    <property type="entry name" value="Glycosyl_Hydrolase_47"/>
</dbReference>
<evidence type="ECO:0000256" key="8">
    <source>
        <dbReference type="ARBA" id="ARBA00023295"/>
    </source>
</evidence>
<keyword evidence="5 14" id="KW-0378">Hydrolase</keyword>
<dbReference type="GO" id="GO:0004571">
    <property type="term" value="F:mannosyl-oligosaccharide 1,2-alpha-mannosidase activity"/>
    <property type="evidence" value="ECO:0007669"/>
    <property type="project" value="UniProtKB-EC"/>
</dbReference>
<evidence type="ECO:0000256" key="4">
    <source>
        <dbReference type="ARBA" id="ARBA00022729"/>
    </source>
</evidence>
<dbReference type="GO" id="GO:0005783">
    <property type="term" value="C:endoplasmic reticulum"/>
    <property type="evidence" value="ECO:0007669"/>
    <property type="project" value="TreeGrafter"/>
</dbReference>
<dbReference type="PANTHER" id="PTHR11742:SF101">
    <property type="entry name" value="MANNOSYL-OLIGOSACCHARIDE ALPHA-1,2-MANNOSIDASE 1B"/>
    <property type="match status" value="1"/>
</dbReference>
<evidence type="ECO:0000256" key="14">
    <source>
        <dbReference type="RuleBase" id="RU361193"/>
    </source>
</evidence>
<dbReference type="GO" id="GO:0016020">
    <property type="term" value="C:membrane"/>
    <property type="evidence" value="ECO:0007669"/>
    <property type="project" value="InterPro"/>
</dbReference>
<gene>
    <name evidence="15" type="ORF">EJ03DRAFT_349606</name>
</gene>
<keyword evidence="8 14" id="KW-0326">Glycosidase</keyword>
<comment type="similarity">
    <text evidence="3 14">Belongs to the glycosyl hydrolase 47 family.</text>
</comment>
<evidence type="ECO:0000313" key="15">
    <source>
        <dbReference type="EMBL" id="KAF2771188.1"/>
    </source>
</evidence>
<feature type="active site" evidence="11">
    <location>
        <position position="176"/>
    </location>
</feature>
<evidence type="ECO:0000256" key="3">
    <source>
        <dbReference type="ARBA" id="ARBA00007658"/>
    </source>
</evidence>
<evidence type="ECO:0000256" key="11">
    <source>
        <dbReference type="PIRSR" id="PIRSR601382-1"/>
    </source>
</evidence>
<dbReference type="PANTHER" id="PTHR11742">
    <property type="entry name" value="MANNOSYL-OLIGOSACCHARIDE ALPHA-1,2-MANNOSIDASE-RELATED"/>
    <property type="match status" value="1"/>
</dbReference>
<dbReference type="GO" id="GO:0036503">
    <property type="term" value="P:ERAD pathway"/>
    <property type="evidence" value="ECO:0007669"/>
    <property type="project" value="UniProtKB-ARBA"/>
</dbReference>
<dbReference type="SUPFAM" id="SSF48225">
    <property type="entry name" value="Seven-hairpin glycosidases"/>
    <property type="match status" value="1"/>
</dbReference>
<dbReference type="PRINTS" id="PR00747">
    <property type="entry name" value="GLYHDRLASE47"/>
</dbReference>
<evidence type="ECO:0000256" key="10">
    <source>
        <dbReference type="ARBA" id="ARBA00048605"/>
    </source>
</evidence>
<keyword evidence="12" id="KW-0106">Calcium</keyword>
<comment type="cofactor">
    <cofactor evidence="1 12">
        <name>Ca(2+)</name>
        <dbReference type="ChEBI" id="CHEBI:29108"/>
    </cofactor>
</comment>
<evidence type="ECO:0000256" key="7">
    <source>
        <dbReference type="ARBA" id="ARBA00023180"/>
    </source>
</evidence>
<sequence length="422" mass="46661">MRLSEITNDIVNYIPTIDWSVRHEDGDVSLFETTIRYLAGILSAHDLLTGPESSLIQNHNITALLDQALNLANNLSYAFDTPTGIPYNNLQFSVCGNDGSTTNDLAAIGSLVLERQHLSDLTGNQTYGDLAQKGESYLLNPKPAQNEPWPGLLGSYVDIETGLFVDALGGWSSNDDSFYEYLIKMYVYDSSKYGNYKDRWGLAADASIAHLASHPESRPDLTYLAGYNNKTVKKPSGHLACFDKGNFILGGLALKEQKYVDFGLELVASCENLYNQTLTGIGPEGFGWDKNSVPAGQEAFYERAGFYITDAHYMLRPEVLESFYYAYRATGDSKYQERSWNAFMVINSTTLVGSGYSEIANINVVGGGNFTKIQDSFFFAEVLKYCYLIQAPDAVYQVNHGGANQYVFNTEAHPFKVAGTPI</sequence>
<dbReference type="GO" id="GO:0005509">
    <property type="term" value="F:calcium ion binding"/>
    <property type="evidence" value="ECO:0007669"/>
    <property type="project" value="InterPro"/>
</dbReference>
<dbReference type="Pfam" id="PF01532">
    <property type="entry name" value="Glyco_hydro_47"/>
    <property type="match status" value="1"/>
</dbReference>
<protein>
    <recommendedName>
        <fullName evidence="14">alpha-1,2-Mannosidase</fullName>
        <ecNumber evidence="14">3.2.1.-</ecNumber>
    </recommendedName>
</protein>
<reference evidence="15" key="1">
    <citation type="journal article" date="2020" name="Stud. Mycol.">
        <title>101 Dothideomycetes genomes: a test case for predicting lifestyles and emergence of pathogens.</title>
        <authorList>
            <person name="Haridas S."/>
            <person name="Albert R."/>
            <person name="Binder M."/>
            <person name="Bloem J."/>
            <person name="Labutti K."/>
            <person name="Salamov A."/>
            <person name="Andreopoulos B."/>
            <person name="Baker S."/>
            <person name="Barry K."/>
            <person name="Bills G."/>
            <person name="Bluhm B."/>
            <person name="Cannon C."/>
            <person name="Castanera R."/>
            <person name="Culley D."/>
            <person name="Daum C."/>
            <person name="Ezra D."/>
            <person name="Gonzalez J."/>
            <person name="Henrissat B."/>
            <person name="Kuo A."/>
            <person name="Liang C."/>
            <person name="Lipzen A."/>
            <person name="Lutzoni F."/>
            <person name="Magnuson J."/>
            <person name="Mondo S."/>
            <person name="Nolan M."/>
            <person name="Ohm R."/>
            <person name="Pangilinan J."/>
            <person name="Park H.-J."/>
            <person name="Ramirez L."/>
            <person name="Alfaro M."/>
            <person name="Sun H."/>
            <person name="Tritt A."/>
            <person name="Yoshinaga Y."/>
            <person name="Zwiers L.-H."/>
            <person name="Turgeon B."/>
            <person name="Goodwin S."/>
            <person name="Spatafora J."/>
            <person name="Crous P."/>
            <person name="Grigoriev I."/>
        </authorList>
    </citation>
    <scope>NUCLEOTIDE SEQUENCE</scope>
    <source>
        <strain evidence="15">CBS 116005</strain>
    </source>
</reference>
<organism evidence="15 16">
    <name type="scientific">Teratosphaeria nubilosa</name>
    <dbReference type="NCBI Taxonomy" id="161662"/>
    <lineage>
        <taxon>Eukaryota</taxon>
        <taxon>Fungi</taxon>
        <taxon>Dikarya</taxon>
        <taxon>Ascomycota</taxon>
        <taxon>Pezizomycotina</taxon>
        <taxon>Dothideomycetes</taxon>
        <taxon>Dothideomycetidae</taxon>
        <taxon>Mycosphaerellales</taxon>
        <taxon>Teratosphaeriaceae</taxon>
        <taxon>Teratosphaeria</taxon>
    </lineage>
</organism>
<evidence type="ECO:0000256" key="2">
    <source>
        <dbReference type="ARBA" id="ARBA00004922"/>
    </source>
</evidence>
<keyword evidence="7" id="KW-0325">Glycoprotein</keyword>
<comment type="pathway">
    <text evidence="2">Protein modification; protein glycosylation.</text>
</comment>
<keyword evidence="4" id="KW-0732">Signal</keyword>
<dbReference type="EC" id="3.2.1.-" evidence="14"/>
<evidence type="ECO:0000256" key="12">
    <source>
        <dbReference type="PIRSR" id="PIRSR601382-2"/>
    </source>
</evidence>
<feature type="disulfide bond" evidence="13">
    <location>
        <begin position="241"/>
        <end position="270"/>
    </location>
</feature>
<evidence type="ECO:0000256" key="1">
    <source>
        <dbReference type="ARBA" id="ARBA00001913"/>
    </source>
</evidence>
<dbReference type="InterPro" id="IPR036026">
    <property type="entry name" value="Seven-hairpin_glycosidases"/>
</dbReference>
<name>A0A6G1LFI6_9PEZI</name>
<accession>A0A6G1LFI6</accession>
<dbReference type="EMBL" id="ML995820">
    <property type="protein sequence ID" value="KAF2771188.1"/>
    <property type="molecule type" value="Genomic_DNA"/>
</dbReference>
<dbReference type="Proteomes" id="UP000799436">
    <property type="component" value="Unassembled WGS sequence"/>
</dbReference>
<dbReference type="GO" id="GO:0005975">
    <property type="term" value="P:carbohydrate metabolic process"/>
    <property type="evidence" value="ECO:0007669"/>
    <property type="project" value="InterPro"/>
</dbReference>
<evidence type="ECO:0000313" key="16">
    <source>
        <dbReference type="Proteomes" id="UP000799436"/>
    </source>
</evidence>
<keyword evidence="16" id="KW-1185">Reference proteome</keyword>
<comment type="catalytic activity">
    <reaction evidence="9">
        <text>N(4)-(alpha-D-Man-(1-&gt;2)-alpha-D-Man-(1-&gt;2)-alpha-D-Man-(1-&gt;3)-[alpha-D-Man-(1-&gt;3)-[alpha-D-Man-(1-&gt;2)-alpha-D-Man-(1-&gt;6)]-alpha-D-Man-(1-&gt;6)]-beta-D-Man-(1-&gt;4)-beta-D-GlcNAc-(1-&gt;4)-beta-D-GlcNAc)-L-asparaginyl-[protein] (N-glucan mannose isomer 8A1,2,3B1,3) + 3 H2O = N(4)-(alpha-D-Man-(1-&gt;3)-[alpha-D-Man-(1-&gt;3)-[alpha-D-Man-(1-&gt;6)]-alpha-D-Man-(1-&gt;6)]-beta-D-Man-(1-&gt;4)-beta-D-GlcNAc-(1-&gt;4)-beta-D-GlcNAc)-L-asparaginyl-[protein] (N-glucan mannose isomer 5A1,2) + 3 beta-D-mannose</text>
        <dbReference type="Rhea" id="RHEA:56028"/>
        <dbReference type="Rhea" id="RHEA-COMP:14358"/>
        <dbReference type="Rhea" id="RHEA-COMP:14367"/>
        <dbReference type="ChEBI" id="CHEBI:15377"/>
        <dbReference type="ChEBI" id="CHEBI:28563"/>
        <dbReference type="ChEBI" id="CHEBI:59087"/>
        <dbReference type="ChEBI" id="CHEBI:60628"/>
        <dbReference type="EC" id="3.2.1.113"/>
    </reaction>
</comment>
<dbReference type="OrthoDB" id="8118055at2759"/>
<comment type="catalytic activity">
    <reaction evidence="10">
        <text>N(4)-(alpha-D-Man-(1-&gt;2)-alpha-D-Man-(1-&gt;2)-alpha-D-Man-(1-&gt;3)-[alpha-D-Man-(1-&gt;2)-alpha-D-Man-(1-&gt;3)-[alpha-D-Man-(1-&gt;2)-alpha-D-Man-(1-&gt;6)]-alpha-D-Man-(1-&gt;6)]-beta-D-Man-(1-&gt;4)-beta-D-GlcNAc-(1-&gt;4)-beta-D-GlcNAc)-L-asparaginyl-[protein] (N-glucan mannose isomer 9A1,2,3B1,2,3) + 4 H2O = N(4)-(alpha-D-Man-(1-&gt;3)-[alpha-D-Man-(1-&gt;3)-[alpha-D-Man-(1-&gt;6)]-alpha-D-Man-(1-&gt;6)]-beta-D-Man-(1-&gt;4)-beta-D-GlcNAc-(1-&gt;4)-beta-D-GlcNAc)-L-asparaginyl-[protein] (N-glucan mannose isomer 5A1,2) + 4 beta-D-mannose</text>
        <dbReference type="Rhea" id="RHEA:56008"/>
        <dbReference type="Rhea" id="RHEA-COMP:14356"/>
        <dbReference type="Rhea" id="RHEA-COMP:14367"/>
        <dbReference type="ChEBI" id="CHEBI:15377"/>
        <dbReference type="ChEBI" id="CHEBI:28563"/>
        <dbReference type="ChEBI" id="CHEBI:59087"/>
        <dbReference type="ChEBI" id="CHEBI:139493"/>
        <dbReference type="EC" id="3.2.1.113"/>
    </reaction>
</comment>